<evidence type="ECO:0000313" key="3">
    <source>
        <dbReference type="Proteomes" id="UP001172155"/>
    </source>
</evidence>
<feature type="compositionally biased region" description="Low complexity" evidence="1">
    <location>
        <begin position="165"/>
        <end position="176"/>
    </location>
</feature>
<sequence>MCRGAIVIAEHSTWHQQREMYDLLRKFKGPDPSEQAGEHEEASETSPQSDRPTGPSPALTEPSPAPTIPSQPALTDSLVVLHRTPSSAPVFCPCGTKLTCPSCGGTRSKKRRRLERDQPPRNSLDPEFEFPAGTTSASEQPVPPEDFDYLITSLSKLQEKVLSMQRRQQASRVRAATDVPSRPKPSSIPSVSHSTTPATATSTQQGGLREVLSPTSHLSPAVTATGYSDDPTAQPTSTNTPPDITLGDTSAVPPPAITTPPDATSSHPALDGVPPGLYFLPLQQGFTPFRALSYTYEQLFQASPLPVSLDGRG</sequence>
<dbReference type="Proteomes" id="UP001172155">
    <property type="component" value="Unassembled WGS sequence"/>
</dbReference>
<name>A0AA40F214_9PEZI</name>
<protein>
    <submittedName>
        <fullName evidence="2">Uncharacterized protein</fullName>
    </submittedName>
</protein>
<comment type="caution">
    <text evidence="2">The sequence shown here is derived from an EMBL/GenBank/DDBJ whole genome shotgun (WGS) entry which is preliminary data.</text>
</comment>
<reference evidence="2" key="1">
    <citation type="submission" date="2023-06" db="EMBL/GenBank/DDBJ databases">
        <title>Genome-scale phylogeny and comparative genomics of the fungal order Sordariales.</title>
        <authorList>
            <consortium name="Lawrence Berkeley National Laboratory"/>
            <person name="Hensen N."/>
            <person name="Bonometti L."/>
            <person name="Westerberg I."/>
            <person name="Brannstrom I.O."/>
            <person name="Guillou S."/>
            <person name="Cros-Aarteil S."/>
            <person name="Calhoun S."/>
            <person name="Haridas S."/>
            <person name="Kuo A."/>
            <person name="Mondo S."/>
            <person name="Pangilinan J."/>
            <person name="Riley R."/>
            <person name="LaButti K."/>
            <person name="Andreopoulos B."/>
            <person name="Lipzen A."/>
            <person name="Chen C."/>
            <person name="Yanf M."/>
            <person name="Daum C."/>
            <person name="Ng V."/>
            <person name="Clum A."/>
            <person name="Steindorff A."/>
            <person name="Ohm R."/>
            <person name="Martin F."/>
            <person name="Silar P."/>
            <person name="Natvig D."/>
            <person name="Lalanne C."/>
            <person name="Gautier V."/>
            <person name="Ament-velasquez S.L."/>
            <person name="Kruys A."/>
            <person name="Hutchinson M.I."/>
            <person name="Powell A.J."/>
            <person name="Barry K."/>
            <person name="Miller A.N."/>
            <person name="Grigoriev I.V."/>
            <person name="Debuchy R."/>
            <person name="Gladieux P."/>
            <person name="Thoren M.H."/>
            <person name="Johannesson H."/>
        </authorList>
    </citation>
    <scope>NUCLEOTIDE SEQUENCE</scope>
    <source>
        <strain evidence="2">SMH3187-1</strain>
    </source>
</reference>
<evidence type="ECO:0000256" key="1">
    <source>
        <dbReference type="SAM" id="MobiDB-lite"/>
    </source>
</evidence>
<keyword evidence="3" id="KW-1185">Reference proteome</keyword>
<accession>A0AA40F214</accession>
<feature type="region of interest" description="Disordered" evidence="1">
    <location>
        <begin position="161"/>
        <end position="270"/>
    </location>
</feature>
<feature type="compositionally biased region" description="Low complexity" evidence="1">
    <location>
        <begin position="189"/>
        <end position="203"/>
    </location>
</feature>
<feature type="region of interest" description="Disordered" evidence="1">
    <location>
        <begin position="102"/>
        <end position="146"/>
    </location>
</feature>
<gene>
    <name evidence="2" type="ORF">B0T18DRAFT_389301</name>
</gene>
<feature type="compositionally biased region" description="Polar residues" evidence="1">
    <location>
        <begin position="231"/>
        <end position="242"/>
    </location>
</feature>
<organism evidence="2 3">
    <name type="scientific">Schizothecium vesticola</name>
    <dbReference type="NCBI Taxonomy" id="314040"/>
    <lineage>
        <taxon>Eukaryota</taxon>
        <taxon>Fungi</taxon>
        <taxon>Dikarya</taxon>
        <taxon>Ascomycota</taxon>
        <taxon>Pezizomycotina</taxon>
        <taxon>Sordariomycetes</taxon>
        <taxon>Sordariomycetidae</taxon>
        <taxon>Sordariales</taxon>
        <taxon>Schizotheciaceae</taxon>
        <taxon>Schizothecium</taxon>
    </lineage>
</organism>
<feature type="region of interest" description="Disordered" evidence="1">
    <location>
        <begin position="26"/>
        <end position="72"/>
    </location>
</feature>
<evidence type="ECO:0000313" key="2">
    <source>
        <dbReference type="EMBL" id="KAK0749764.1"/>
    </source>
</evidence>
<proteinExistence type="predicted"/>
<feature type="compositionally biased region" description="Basic and acidic residues" evidence="1">
    <location>
        <begin position="26"/>
        <end position="42"/>
    </location>
</feature>
<dbReference type="EMBL" id="JAUKUD010000003">
    <property type="protein sequence ID" value="KAK0749764.1"/>
    <property type="molecule type" value="Genomic_DNA"/>
</dbReference>
<dbReference type="AlphaFoldDB" id="A0AA40F214"/>